<comment type="caution">
    <text evidence="2">The sequence shown here is derived from an EMBL/GenBank/DDBJ whole genome shotgun (WGS) entry which is preliminary data.</text>
</comment>
<dbReference type="EMBL" id="QAOT01000028">
    <property type="protein sequence ID" value="PTR11181.1"/>
    <property type="molecule type" value="Genomic_DNA"/>
</dbReference>
<dbReference type="GO" id="GO:0005694">
    <property type="term" value="C:chromosome"/>
    <property type="evidence" value="ECO:0007669"/>
    <property type="project" value="TreeGrafter"/>
</dbReference>
<dbReference type="RefSeq" id="WP_108222527.1">
    <property type="nucleotide sequence ID" value="NZ_QAOT01000028.1"/>
</dbReference>
<gene>
    <name evidence="2" type="ORF">C8J28_12842</name>
</gene>
<evidence type="ECO:0000313" key="3">
    <source>
        <dbReference type="Proteomes" id="UP000244060"/>
    </source>
</evidence>
<evidence type="ECO:0000259" key="1">
    <source>
        <dbReference type="SMART" id="SM00470"/>
    </source>
</evidence>
<name>A0A2T5JSI6_9RHOB</name>
<dbReference type="InterPro" id="IPR050336">
    <property type="entry name" value="Chromosome_partition/occlusion"/>
</dbReference>
<dbReference type="Pfam" id="PF02195">
    <property type="entry name" value="ParB_N"/>
    <property type="match status" value="1"/>
</dbReference>
<dbReference type="InterPro" id="IPR036086">
    <property type="entry name" value="ParB/Sulfiredoxin_sf"/>
</dbReference>
<reference evidence="2 3" key="1">
    <citation type="submission" date="2018-04" db="EMBL/GenBank/DDBJ databases">
        <title>Genomic Encyclopedia of Type Strains, Phase III (KMG-III): the genomes of soil and plant-associated and newly described type strains.</title>
        <authorList>
            <person name="Whitman W."/>
        </authorList>
    </citation>
    <scope>NUCLEOTIDE SEQUENCE [LARGE SCALE GENOMIC DNA]</scope>
    <source>
        <strain evidence="2 3">KA25</strain>
    </source>
</reference>
<sequence length="293" mass="31925">MKEPKLLSTDRVPVAEIETKGRLRPVSEAGVESLLASIRETGVMKDAIHVRKKKDGLHLIAGGHRLEAAKRLGWTDIEAKVWTEVTDDWARLMEIDDNLAGAEMNALDTAVFLAARKAVYERLHPETKPATGAALAAKRWDAADIVSVASFATATAEKFGLTDRHVRRMISAGSALGPDQVRALRQAPRPVSLKDLTEIAKITQATDRYAVVERLSSGRAKSAAEAMRSLRQGAGDEGAVKSPVDEAFAALLKAWKRAPAAARRRFVTEQYSDLAALLAEIDGEGDDVERRER</sequence>
<dbReference type="SMART" id="SM00470">
    <property type="entry name" value="ParB"/>
    <property type="match status" value="1"/>
</dbReference>
<keyword evidence="3" id="KW-1185">Reference proteome</keyword>
<dbReference type="PANTHER" id="PTHR33375:SF1">
    <property type="entry name" value="CHROMOSOME-PARTITIONING PROTEIN PARB-RELATED"/>
    <property type="match status" value="1"/>
</dbReference>
<dbReference type="AlphaFoldDB" id="A0A2T5JSI6"/>
<organism evidence="2 3">
    <name type="scientific">Cereibacter azotoformans</name>
    <dbReference type="NCBI Taxonomy" id="43057"/>
    <lineage>
        <taxon>Bacteria</taxon>
        <taxon>Pseudomonadati</taxon>
        <taxon>Pseudomonadota</taxon>
        <taxon>Alphaproteobacteria</taxon>
        <taxon>Rhodobacterales</taxon>
        <taxon>Paracoccaceae</taxon>
        <taxon>Cereibacter</taxon>
    </lineage>
</organism>
<protein>
    <submittedName>
        <fullName evidence="2">ParB family chromosome partitioning protein</fullName>
    </submittedName>
</protein>
<dbReference type="GO" id="GO:0007059">
    <property type="term" value="P:chromosome segregation"/>
    <property type="evidence" value="ECO:0007669"/>
    <property type="project" value="TreeGrafter"/>
</dbReference>
<dbReference type="SUPFAM" id="SSF110849">
    <property type="entry name" value="ParB/Sulfiredoxin"/>
    <property type="match status" value="1"/>
</dbReference>
<dbReference type="Proteomes" id="UP000244060">
    <property type="component" value="Unassembled WGS sequence"/>
</dbReference>
<feature type="domain" description="ParB-like N-terminal" evidence="1">
    <location>
        <begin position="10"/>
        <end position="99"/>
    </location>
</feature>
<dbReference type="PANTHER" id="PTHR33375">
    <property type="entry name" value="CHROMOSOME-PARTITIONING PROTEIN PARB-RELATED"/>
    <property type="match status" value="1"/>
</dbReference>
<evidence type="ECO:0000313" key="2">
    <source>
        <dbReference type="EMBL" id="PTR11181.1"/>
    </source>
</evidence>
<dbReference type="Gene3D" id="3.90.1530.10">
    <property type="entry name" value="Conserved hypothetical protein from pyrococcus furiosus pfu- 392566-001, ParB domain"/>
    <property type="match status" value="1"/>
</dbReference>
<dbReference type="InterPro" id="IPR003115">
    <property type="entry name" value="ParB_N"/>
</dbReference>
<proteinExistence type="predicted"/>
<dbReference type="OrthoDB" id="2053844at2"/>
<accession>A0A2T5JSI6</accession>